<dbReference type="RefSeq" id="WP_109569086.1">
    <property type="nucleotide sequence ID" value="NZ_CP029463.1"/>
</dbReference>
<sequence>MKHNYFKKILLLVILLNYCVVNAQDVGIGTETPEETLHIAGPNTIRVESFSTANNPLNNGVDLAPVYVDYRGNLTLTPPSYNLGMGLPINFLIDVPNFVPDNLLMLAPPYDKLGRVVSNPAGVTYAEQFIYSVPFTAPQNCTIEVKYGLTFLMSSLDLTTNPPESISDLKTRVIQTFFCIDINNDGLSPAEYAVKYGFNGQSYGSDAGGALGYSYMNSQGFASLPPGTHSLYFFGVVLDNPNVETYVGFGGASDYLKVRVYN</sequence>
<proteinExistence type="predicted"/>
<dbReference type="Proteomes" id="UP000245429">
    <property type="component" value="Chromosome"/>
</dbReference>
<feature type="chain" id="PRO_5016042142" evidence="1">
    <location>
        <begin position="24"/>
        <end position="262"/>
    </location>
</feature>
<dbReference type="KEGG" id="fse:DI487_07480"/>
<organism evidence="2 3">
    <name type="scientific">Flavobacterium sediminis</name>
    <dbReference type="NCBI Taxonomy" id="2201181"/>
    <lineage>
        <taxon>Bacteria</taxon>
        <taxon>Pseudomonadati</taxon>
        <taxon>Bacteroidota</taxon>
        <taxon>Flavobacteriia</taxon>
        <taxon>Flavobacteriales</taxon>
        <taxon>Flavobacteriaceae</taxon>
        <taxon>Flavobacterium</taxon>
    </lineage>
</organism>
<protein>
    <submittedName>
        <fullName evidence="2">Uncharacterized protein</fullName>
    </submittedName>
</protein>
<evidence type="ECO:0000313" key="3">
    <source>
        <dbReference type="Proteomes" id="UP000245429"/>
    </source>
</evidence>
<name>A0A2U8QU84_9FLAO</name>
<accession>A0A2U8QU84</accession>
<gene>
    <name evidence="2" type="ORF">DI487_07480</name>
</gene>
<keyword evidence="3" id="KW-1185">Reference proteome</keyword>
<evidence type="ECO:0000256" key="1">
    <source>
        <dbReference type="SAM" id="SignalP"/>
    </source>
</evidence>
<dbReference type="EMBL" id="CP029463">
    <property type="protein sequence ID" value="AWM13718.1"/>
    <property type="molecule type" value="Genomic_DNA"/>
</dbReference>
<keyword evidence="1" id="KW-0732">Signal</keyword>
<reference evidence="2 3" key="1">
    <citation type="submission" date="2018-05" db="EMBL/GenBank/DDBJ databases">
        <title>Flavobacterium sp. MEBiC07310.</title>
        <authorList>
            <person name="Baek K."/>
        </authorList>
    </citation>
    <scope>NUCLEOTIDE SEQUENCE [LARGE SCALE GENOMIC DNA]</scope>
    <source>
        <strain evidence="2 3">MEBiC07310</strain>
    </source>
</reference>
<evidence type="ECO:0000313" key="2">
    <source>
        <dbReference type="EMBL" id="AWM13718.1"/>
    </source>
</evidence>
<feature type="signal peptide" evidence="1">
    <location>
        <begin position="1"/>
        <end position="23"/>
    </location>
</feature>
<dbReference type="OrthoDB" id="1340656at2"/>
<dbReference type="AlphaFoldDB" id="A0A2U8QU84"/>